<sequence length="229" mass="24302">MSYTNTSFERINGYSFERILGYFCGTNALASIAISKLGNVNVLVTGAVSSYAGLQRFLNTDIPEEILAYLNDKGIKRIDGTAFVLGTLEADYNASYAAQTNVKRIVDVVQQRAVIIATSNIAGNGLEVFPVTGFTNAPDGVLSAGSVSIADASVVTFLVERAGVFNKDLKSPQGVPSTESEEGRLLIDDLTGVPLLAKDGVTEVYLRSQSADAAGDFGVKLFQYIPALV</sequence>
<proteinExistence type="predicted"/>
<dbReference type="EMBL" id="KM507819">
    <property type="protein sequence ID" value="AIT14507.1"/>
    <property type="molecule type" value="Genomic_DNA"/>
</dbReference>
<protein>
    <submittedName>
        <fullName evidence="1">Structural protein</fullName>
    </submittedName>
</protein>
<dbReference type="OrthoDB" id="12279at10239"/>
<dbReference type="KEGG" id="vg:22111657"/>
<dbReference type="Proteomes" id="UP000029889">
    <property type="component" value="Segment"/>
</dbReference>
<name>A0A097EYL1_9CAUD</name>
<evidence type="ECO:0000313" key="1">
    <source>
        <dbReference type="EMBL" id="AIT14507.1"/>
    </source>
</evidence>
<dbReference type="RefSeq" id="YP_009102204.1">
    <property type="nucleotide sequence ID" value="NC_025447.1"/>
</dbReference>
<reference evidence="1 2" key="1">
    <citation type="submission" date="2014-09" db="EMBL/GenBank/DDBJ databases">
        <authorList>
            <person name="Lapin J.S."/>
            <person name="Pope W.H."/>
            <person name="Hua J."/>
            <person name="Ford M.E."/>
            <person name="Conway J.F."/>
            <person name="Hatfull G.F."/>
            <person name="Hendrix R.W."/>
        </authorList>
    </citation>
    <scope>NUCLEOTIDE SEQUENCE [LARGE SCALE GENOMIC DNA]</scope>
</reference>
<organism evidence="1 2">
    <name type="scientific">Escherichia phage 121Q</name>
    <dbReference type="NCBI Taxonomy" id="1555202"/>
    <lineage>
        <taxon>Viruses</taxon>
        <taxon>Duplodnaviria</taxon>
        <taxon>Heunggongvirae</taxon>
        <taxon>Uroviricota</taxon>
        <taxon>Caudoviricetes</taxon>
        <taxon>Asteriusvirus</taxon>
        <taxon>Asteriusvirus av121Q</taxon>
    </lineage>
</organism>
<gene>
    <name evidence="1" type="primary">617</name>
    <name evidence="1" type="ORF">PBI_121Q_617</name>
</gene>
<accession>A0A097EYL1</accession>
<keyword evidence="2" id="KW-1185">Reference proteome</keyword>
<dbReference type="GeneID" id="22111657"/>
<evidence type="ECO:0000313" key="2">
    <source>
        <dbReference type="Proteomes" id="UP000029889"/>
    </source>
</evidence>